<evidence type="ECO:0000256" key="9">
    <source>
        <dbReference type="ARBA" id="ARBA00066695"/>
    </source>
</evidence>
<proteinExistence type="inferred from homology"/>
<feature type="domain" description="Fe2OG dioxygenase" evidence="11">
    <location>
        <begin position="330"/>
        <end position="430"/>
    </location>
</feature>
<comment type="caution">
    <text evidence="12">The sequence shown here is derived from an EMBL/GenBank/DDBJ whole genome shotgun (WGS) entry which is preliminary data.</text>
</comment>
<evidence type="ECO:0000256" key="5">
    <source>
        <dbReference type="ARBA" id="ARBA00023002"/>
    </source>
</evidence>
<evidence type="ECO:0000256" key="1">
    <source>
        <dbReference type="ARBA" id="ARBA00001961"/>
    </source>
</evidence>
<keyword evidence="13" id="KW-1185">Reference proteome</keyword>
<dbReference type="Proteomes" id="UP000657918">
    <property type="component" value="Unassembled WGS sequence"/>
</dbReference>
<reference evidence="12 13" key="1">
    <citation type="submission" date="2020-10" db="EMBL/GenBank/DDBJ databases">
        <title>Plant Genome Project.</title>
        <authorList>
            <person name="Zhang R.-G."/>
        </authorList>
    </citation>
    <scope>NUCLEOTIDE SEQUENCE [LARGE SCALE GENOMIC DNA]</scope>
    <source>
        <strain evidence="12">FAFU-HL-1</strain>
        <tissue evidence="12">Leaf</tissue>
    </source>
</reference>
<evidence type="ECO:0000256" key="6">
    <source>
        <dbReference type="ARBA" id="ARBA00023004"/>
    </source>
</evidence>
<organism evidence="12 13">
    <name type="scientific">Salix dunnii</name>
    <dbReference type="NCBI Taxonomy" id="1413687"/>
    <lineage>
        <taxon>Eukaryota</taxon>
        <taxon>Viridiplantae</taxon>
        <taxon>Streptophyta</taxon>
        <taxon>Embryophyta</taxon>
        <taxon>Tracheophyta</taxon>
        <taxon>Spermatophyta</taxon>
        <taxon>Magnoliopsida</taxon>
        <taxon>eudicotyledons</taxon>
        <taxon>Gunneridae</taxon>
        <taxon>Pentapetalae</taxon>
        <taxon>rosids</taxon>
        <taxon>fabids</taxon>
        <taxon>Malpighiales</taxon>
        <taxon>Salicaceae</taxon>
        <taxon>Saliceae</taxon>
        <taxon>Salix</taxon>
    </lineage>
</organism>
<dbReference type="SUPFAM" id="SSF51197">
    <property type="entry name" value="Clavaminate synthase-like"/>
    <property type="match status" value="1"/>
</dbReference>
<dbReference type="GO" id="GO:0009686">
    <property type="term" value="P:gibberellin biosynthetic process"/>
    <property type="evidence" value="ECO:0007669"/>
    <property type="project" value="UniProtKB-ARBA"/>
</dbReference>
<accession>A0A835K8T0</accession>
<comment type="pathway">
    <text evidence="2">Hormone biosynthesis.</text>
</comment>
<dbReference type="InterPro" id="IPR044861">
    <property type="entry name" value="IPNS-like_FE2OG_OXY"/>
</dbReference>
<dbReference type="GO" id="GO:0016707">
    <property type="term" value="F:gibberellin 3-beta-dioxygenase activity"/>
    <property type="evidence" value="ECO:0007669"/>
    <property type="project" value="UniProtKB-EC"/>
</dbReference>
<evidence type="ECO:0000313" key="12">
    <source>
        <dbReference type="EMBL" id="KAF9685245.1"/>
    </source>
</evidence>
<evidence type="ECO:0000313" key="13">
    <source>
        <dbReference type="Proteomes" id="UP000657918"/>
    </source>
</evidence>
<dbReference type="InterPro" id="IPR026992">
    <property type="entry name" value="DIOX_N"/>
</dbReference>
<sequence length="495" mass="55444">MVIKQTNQSKVVSSVWWGRVEDGGLMIWMFFHLRTRQGHMDREMAASPFYRKPLWCGREEAVMLFTSTFEEDKMVLSFLFFPLSNAKTPFLSLTKPLSPRKSSLFLLPGAQNSLLSRSQITFTMPSRSLTDAFRSHPVHLHQKHLDFSSLQEIPDSHKWTQLDDEQHPSSIESVITESVPVIDLLDPNVLQNIGHACKTWGVLQVTNHGIPINLLEKVESTSRSLFSLTVQQKLKAARSPDGVSGYGVARISSFFSKLMWSEGFTIVGSPLEHFRQLWPQDYTKFCDTIEEYEKEMQRLARRLTWLMLGSLGITKKDFKWAGQKGESKEGSAALQLNSYPACPDPDLAMGLAAHTDSSLLTILYQNNTSGLQVLKEGVGWVTVPPIPGGLVVNVGDLFHILSNGLYPSVLHRAVVNRTKHRLSIAYLYGPPSSVQISPIQKLVGPNHPPLYRPITWQEYLGTKAKHFNNALSSVRICAPLNGLADVNDHNSVKVG</sequence>
<dbReference type="AlphaFoldDB" id="A0A835K8T0"/>
<keyword evidence="4" id="KW-0223">Dioxygenase</keyword>
<comment type="similarity">
    <text evidence="8">Belongs to the iron/ascorbate-dependent oxidoreductase family. GA3OX subfamily.</text>
</comment>
<dbReference type="PANTHER" id="PTHR47990">
    <property type="entry name" value="2-OXOGLUTARATE (2OG) AND FE(II)-DEPENDENT OXYGENASE SUPERFAMILY PROTEIN-RELATED"/>
    <property type="match status" value="1"/>
</dbReference>
<dbReference type="GO" id="GO:0046872">
    <property type="term" value="F:metal ion binding"/>
    <property type="evidence" value="ECO:0007669"/>
    <property type="project" value="UniProtKB-KW"/>
</dbReference>
<gene>
    <name evidence="12" type="ORF">SADUNF_Sadunf03G0034700</name>
</gene>
<dbReference type="Gene3D" id="2.60.120.330">
    <property type="entry name" value="B-lactam Antibiotic, Isopenicillin N Synthase, Chain"/>
    <property type="match status" value="1"/>
</dbReference>
<evidence type="ECO:0000256" key="7">
    <source>
        <dbReference type="ARBA" id="ARBA00037909"/>
    </source>
</evidence>
<dbReference type="OrthoDB" id="288590at2759"/>
<evidence type="ECO:0000256" key="8">
    <source>
        <dbReference type="ARBA" id="ARBA00061560"/>
    </source>
</evidence>
<dbReference type="PROSITE" id="PS51471">
    <property type="entry name" value="FE2OG_OXY"/>
    <property type="match status" value="1"/>
</dbReference>
<evidence type="ECO:0000256" key="10">
    <source>
        <dbReference type="RuleBase" id="RU003682"/>
    </source>
</evidence>
<evidence type="ECO:0000259" key="11">
    <source>
        <dbReference type="PROSITE" id="PS51471"/>
    </source>
</evidence>
<evidence type="ECO:0000256" key="4">
    <source>
        <dbReference type="ARBA" id="ARBA00022964"/>
    </source>
</evidence>
<dbReference type="FunFam" id="2.60.120.330:FF:000013">
    <property type="entry name" value="Gibberellin 3-beta-dioxygenase 1"/>
    <property type="match status" value="1"/>
</dbReference>
<keyword evidence="3 10" id="KW-0479">Metal-binding</keyword>
<name>A0A835K8T0_9ROSI</name>
<dbReference type="InterPro" id="IPR005123">
    <property type="entry name" value="Oxoglu/Fe-dep_dioxygenase_dom"/>
</dbReference>
<comment type="pathway">
    <text evidence="7">Plant hormone biosynthesis; gibberellin biosynthesis.</text>
</comment>
<evidence type="ECO:0000256" key="2">
    <source>
        <dbReference type="ARBA" id="ARBA00004972"/>
    </source>
</evidence>
<keyword evidence="6 10" id="KW-0408">Iron</keyword>
<dbReference type="InterPro" id="IPR027443">
    <property type="entry name" value="IPNS-like_sf"/>
</dbReference>
<dbReference type="EC" id="1.14.11.15" evidence="9"/>
<comment type="cofactor">
    <cofactor evidence="1">
        <name>L-ascorbate</name>
        <dbReference type="ChEBI" id="CHEBI:38290"/>
    </cofactor>
</comment>
<dbReference type="Pfam" id="PF03171">
    <property type="entry name" value="2OG-FeII_Oxy"/>
    <property type="match status" value="1"/>
</dbReference>
<dbReference type="EMBL" id="JADGMS010000003">
    <property type="protein sequence ID" value="KAF9685245.1"/>
    <property type="molecule type" value="Genomic_DNA"/>
</dbReference>
<protein>
    <recommendedName>
        <fullName evidence="9">gibberellin 3beta-dioxygenase</fullName>
        <ecNumber evidence="9">1.14.11.15</ecNumber>
    </recommendedName>
</protein>
<dbReference type="Pfam" id="PF14226">
    <property type="entry name" value="DIOX_N"/>
    <property type="match status" value="1"/>
</dbReference>
<dbReference type="InterPro" id="IPR050231">
    <property type="entry name" value="Iron_ascorbate_oxido_reductase"/>
</dbReference>
<keyword evidence="5 10" id="KW-0560">Oxidoreductase</keyword>
<evidence type="ECO:0000256" key="3">
    <source>
        <dbReference type="ARBA" id="ARBA00022723"/>
    </source>
</evidence>